<evidence type="ECO:0000313" key="4">
    <source>
        <dbReference type="EMBL" id="QEC69103.1"/>
    </source>
</evidence>
<dbReference type="Proteomes" id="UP000321533">
    <property type="component" value="Chromosome"/>
</dbReference>
<keyword evidence="2" id="KW-1133">Transmembrane helix</keyword>
<evidence type="ECO:0000259" key="3">
    <source>
        <dbReference type="Pfam" id="PF02719"/>
    </source>
</evidence>
<proteinExistence type="inferred from homology"/>
<name>A0A5B8VDM7_9BACT</name>
<dbReference type="Gene3D" id="3.40.50.720">
    <property type="entry name" value="NAD(P)-binding Rossmann-like Domain"/>
    <property type="match status" value="2"/>
</dbReference>
<feature type="domain" description="Polysaccharide biosynthesis protein CapD-like" evidence="3">
    <location>
        <begin position="300"/>
        <end position="602"/>
    </location>
</feature>
<dbReference type="SUPFAM" id="SSF53335">
    <property type="entry name" value="S-adenosyl-L-methionine-dependent methyltransferases"/>
    <property type="match status" value="1"/>
</dbReference>
<dbReference type="PANTHER" id="PTHR43318:SF1">
    <property type="entry name" value="POLYSACCHARIDE BIOSYNTHESIS PROTEIN EPSC-RELATED"/>
    <property type="match status" value="1"/>
</dbReference>
<dbReference type="RefSeq" id="WP_147191820.1">
    <property type="nucleotide sequence ID" value="NZ_CP042435.1"/>
</dbReference>
<accession>A0A5B8VDM7</accession>
<feature type="transmembrane region" description="Helical" evidence="2">
    <location>
        <begin position="62"/>
        <end position="80"/>
    </location>
</feature>
<reference evidence="4 5" key="1">
    <citation type="journal article" date="2016" name="Int. J. Syst. Evol. Microbiol.">
        <title>Panacibacter ginsenosidivorans gen. nov., sp. nov., with ginsenoside converting activity isolated from soil of a ginseng field.</title>
        <authorList>
            <person name="Siddiqi M.Z."/>
            <person name="Muhammad Shafi S."/>
            <person name="Choi K.D."/>
            <person name="Im W.T."/>
        </authorList>
    </citation>
    <scope>NUCLEOTIDE SEQUENCE [LARGE SCALE GENOMIC DNA]</scope>
    <source>
        <strain evidence="4 5">Gsoil1550</strain>
    </source>
</reference>
<dbReference type="EMBL" id="CP042435">
    <property type="protein sequence ID" value="QEC69103.1"/>
    <property type="molecule type" value="Genomic_DNA"/>
</dbReference>
<sequence length="665" mass="74899">MQPKTDTALKEFRKFLLKNRITPKWVIFLLDLLICIGTFIYANYLLTDFKILSLNYETLSEGVMTVCVASSVSFFIFKTYEGIIRFSEIHETIRALSAVFCSFLIMLLFNGILVLSHATLYIPNSVLFGYFFCASFVICGYRILVKTLYQDDELDINAANVIIYGAEIKGSLLQKTIVSISNKQFKVVAFIDDNEMLAGKTIDSIRIYSPDQLQSLLKPLRIKYLFFSKPDIDASVKNKIADECLVHNVKLMNIPPADRWVHGHLNFKQISDVQIEELLGRPAIELCNENVANFISNRNILITGAAGSIGSELARQVAAMHPASLILCDQVETGLHDLEYELQQHFGLGAKLKFYLGDVKDIAAMDQLFSVYRPDIVFHAAAYKHVPVMESHPSEAIRNNVLGTKVLADLSEFYGVERFLFISTDKAINPTNIMGASKRLAEIYCHSLHHSSKDIPAVDPLVYRMDAVLGKTKFITTRFGNVLASNGSVIPRFREQIAKGGPVTVTDPEIIRYFMTIPEACSLVLEAVTMGNGGEIFLFDMGEPVKILDLATKMIKLAGYEPGKDIRIDFTGLRPGEKLYEELLNDKEEVIPTHHKKILIAKVQDDNKEEIMDQIMKLIDLANECRDDDVVKQMKFILPEYISNNSVYQLYDNKFTPQTNLASSV</sequence>
<feature type="transmembrane region" description="Helical" evidence="2">
    <location>
        <begin position="92"/>
        <end position="115"/>
    </location>
</feature>
<dbReference type="InterPro" id="IPR051203">
    <property type="entry name" value="Polysaccharide_Synthase-Rel"/>
</dbReference>
<keyword evidence="2" id="KW-0812">Transmembrane</keyword>
<dbReference type="KEGG" id="pgin:FRZ67_17945"/>
<dbReference type="CDD" id="cd05237">
    <property type="entry name" value="UDP_invert_4-6DH_SDR_e"/>
    <property type="match status" value="1"/>
</dbReference>
<dbReference type="AlphaFoldDB" id="A0A5B8VDM7"/>
<evidence type="ECO:0000256" key="2">
    <source>
        <dbReference type="SAM" id="Phobius"/>
    </source>
</evidence>
<dbReference type="SUPFAM" id="SSF51735">
    <property type="entry name" value="NAD(P)-binding Rossmann-fold domains"/>
    <property type="match status" value="1"/>
</dbReference>
<protein>
    <submittedName>
        <fullName evidence="4">Polysaccharide biosynthesis protein</fullName>
    </submittedName>
</protein>
<dbReference type="PANTHER" id="PTHR43318">
    <property type="entry name" value="UDP-N-ACETYLGLUCOSAMINE 4,6-DEHYDRATASE"/>
    <property type="match status" value="1"/>
</dbReference>
<evidence type="ECO:0000256" key="1">
    <source>
        <dbReference type="ARBA" id="ARBA00007430"/>
    </source>
</evidence>
<dbReference type="OrthoDB" id="9803111at2"/>
<organism evidence="4 5">
    <name type="scientific">Panacibacter ginsenosidivorans</name>
    <dbReference type="NCBI Taxonomy" id="1813871"/>
    <lineage>
        <taxon>Bacteria</taxon>
        <taxon>Pseudomonadati</taxon>
        <taxon>Bacteroidota</taxon>
        <taxon>Chitinophagia</taxon>
        <taxon>Chitinophagales</taxon>
        <taxon>Chitinophagaceae</taxon>
        <taxon>Panacibacter</taxon>
    </lineage>
</organism>
<keyword evidence="2" id="KW-0472">Membrane</keyword>
<comment type="similarity">
    <text evidence="1">Belongs to the polysaccharide synthase family.</text>
</comment>
<dbReference type="InterPro" id="IPR036291">
    <property type="entry name" value="NAD(P)-bd_dom_sf"/>
</dbReference>
<evidence type="ECO:0000313" key="5">
    <source>
        <dbReference type="Proteomes" id="UP000321533"/>
    </source>
</evidence>
<dbReference type="Pfam" id="PF02719">
    <property type="entry name" value="Polysacc_synt_2"/>
    <property type="match status" value="1"/>
</dbReference>
<dbReference type="InterPro" id="IPR003869">
    <property type="entry name" value="Polysac_CapD-like"/>
</dbReference>
<dbReference type="InterPro" id="IPR029063">
    <property type="entry name" value="SAM-dependent_MTases_sf"/>
</dbReference>
<keyword evidence="5" id="KW-1185">Reference proteome</keyword>
<gene>
    <name evidence="4" type="ORF">FRZ67_17945</name>
</gene>
<feature type="transmembrane region" description="Helical" evidence="2">
    <location>
        <begin position="21"/>
        <end position="42"/>
    </location>
</feature>